<dbReference type="Gene3D" id="1.10.8.60">
    <property type="match status" value="1"/>
</dbReference>
<dbReference type="SMART" id="SM00382">
    <property type="entry name" value="AAA"/>
    <property type="match status" value="1"/>
</dbReference>
<keyword evidence="4" id="KW-0238">DNA-binding</keyword>
<dbReference type="Gene3D" id="3.30.450.40">
    <property type="match status" value="1"/>
</dbReference>
<dbReference type="Pfam" id="PF25601">
    <property type="entry name" value="AAA_lid_14"/>
    <property type="match status" value="1"/>
</dbReference>
<keyword evidence="8" id="KW-1185">Reference proteome</keyword>
<dbReference type="FunFam" id="3.40.50.300:FF:000006">
    <property type="entry name" value="DNA-binding transcriptional regulator NtrC"/>
    <property type="match status" value="1"/>
</dbReference>
<keyword evidence="2" id="KW-0067">ATP-binding</keyword>
<organism evidence="7 8">
    <name type="scientific">Pantoea coffeiphila</name>
    <dbReference type="NCBI Taxonomy" id="1465635"/>
    <lineage>
        <taxon>Bacteria</taxon>
        <taxon>Pseudomonadati</taxon>
        <taxon>Pseudomonadota</taxon>
        <taxon>Gammaproteobacteria</taxon>
        <taxon>Enterobacterales</taxon>
        <taxon>Erwiniaceae</taxon>
        <taxon>Pantoea</taxon>
    </lineage>
</organism>
<protein>
    <submittedName>
        <fullName evidence="7">Sigma-54-dependent Fis family transcriptional regulator</fullName>
    </submittedName>
</protein>
<dbReference type="InterPro" id="IPR025943">
    <property type="entry name" value="Sigma_54_int_dom_ATP-bd_2"/>
</dbReference>
<dbReference type="PRINTS" id="PR01590">
    <property type="entry name" value="HTHFIS"/>
</dbReference>
<dbReference type="GO" id="GO:0043565">
    <property type="term" value="F:sequence-specific DNA binding"/>
    <property type="evidence" value="ECO:0007669"/>
    <property type="project" value="InterPro"/>
</dbReference>
<dbReference type="EMBL" id="PDET01000010">
    <property type="protein sequence ID" value="PRD14509.1"/>
    <property type="molecule type" value="Genomic_DNA"/>
</dbReference>
<dbReference type="InterPro" id="IPR003593">
    <property type="entry name" value="AAA+_ATPase"/>
</dbReference>
<dbReference type="PANTHER" id="PTHR32071">
    <property type="entry name" value="TRANSCRIPTIONAL REGULATORY PROTEIN"/>
    <property type="match status" value="1"/>
</dbReference>
<evidence type="ECO:0000313" key="7">
    <source>
        <dbReference type="EMBL" id="PRD14509.1"/>
    </source>
</evidence>
<dbReference type="RefSeq" id="WP_105593573.1">
    <property type="nucleotide sequence ID" value="NZ_PDET01000010.1"/>
</dbReference>
<dbReference type="PROSITE" id="PS00676">
    <property type="entry name" value="SIGMA54_INTERACT_2"/>
    <property type="match status" value="1"/>
</dbReference>
<keyword evidence="5" id="KW-0804">Transcription</keyword>
<dbReference type="InterPro" id="IPR027417">
    <property type="entry name" value="P-loop_NTPase"/>
</dbReference>
<dbReference type="InterPro" id="IPR025662">
    <property type="entry name" value="Sigma_54_int_dom_ATP-bd_1"/>
</dbReference>
<comment type="caution">
    <text evidence="7">The sequence shown here is derived from an EMBL/GenBank/DDBJ whole genome shotgun (WGS) entry which is preliminary data.</text>
</comment>
<dbReference type="AlphaFoldDB" id="A0A2S9I9N9"/>
<keyword evidence="1" id="KW-0547">Nucleotide-binding</keyword>
<dbReference type="Proteomes" id="UP000239181">
    <property type="component" value="Unassembled WGS sequence"/>
</dbReference>
<dbReference type="CDD" id="cd00009">
    <property type="entry name" value="AAA"/>
    <property type="match status" value="1"/>
</dbReference>
<dbReference type="GO" id="GO:0006355">
    <property type="term" value="P:regulation of DNA-templated transcription"/>
    <property type="evidence" value="ECO:0007669"/>
    <property type="project" value="InterPro"/>
</dbReference>
<dbReference type="SUPFAM" id="SSF55781">
    <property type="entry name" value="GAF domain-like"/>
    <property type="match status" value="1"/>
</dbReference>
<dbReference type="InterPro" id="IPR002078">
    <property type="entry name" value="Sigma_54_int"/>
</dbReference>
<gene>
    <name evidence="7" type="ORF">CQW29_15180</name>
</gene>
<dbReference type="InterPro" id="IPR058031">
    <property type="entry name" value="AAA_lid_NorR"/>
</dbReference>
<dbReference type="PROSITE" id="PS00675">
    <property type="entry name" value="SIGMA54_INTERACT_1"/>
    <property type="match status" value="1"/>
</dbReference>
<keyword evidence="3" id="KW-0805">Transcription regulation</keyword>
<evidence type="ECO:0000256" key="5">
    <source>
        <dbReference type="ARBA" id="ARBA00023163"/>
    </source>
</evidence>
<dbReference type="InterPro" id="IPR029016">
    <property type="entry name" value="GAF-like_dom_sf"/>
</dbReference>
<dbReference type="SUPFAM" id="SSF46689">
    <property type="entry name" value="Homeodomain-like"/>
    <property type="match status" value="1"/>
</dbReference>
<dbReference type="Pfam" id="PF02954">
    <property type="entry name" value="HTH_8"/>
    <property type="match status" value="1"/>
</dbReference>
<sequence>MNHQPVLRAAIGAECDGKLSLPENSQEARRWDALLEQARRDFDAGKEPDFVRPDILNSWKYSRDAGIDPAFFAYTFPPQDEVKQILADNAVLIEVARGIMENLLAYNPDGHINLTDANGITLSYCGLDITPVGSILRESEMGTNCTARCLKQQRVVYLLSGENWKFALRSRHYPCAAAPIRDAEGRMIGVLTLTATQDNFHYHTLGTVQAAAEAVGQQLILRALLAEQKSILETLNEGVIVLDRSGTIKTINRYARQIFHGFARTGHQVDAVLNPQNARLATMTFCNDREVVFVPSENQHVSCLVSVMPAPTGGKIIALRENQRIRAITRRVMGVNASYTFDMLCGSAPTLMAAMEKARSCCRSDSTVLLTGESGTGKELFAQAIHNESLRSGEAFIAVNCGALPRDLVQSELFGYADGAFTGSRRGGAAGKFELADGGTLFLDEIGDMPLEAQTSLLRVLQESEVVRIGASQAVKVNVRIIAATNCNLLKAVETGAFRRDLYYRLNVISIPIPALRERSSDIPALTEWFREKVCTQLKKVNVQFTPRAIEALCQYPWPGNVRELENIVERVINTHNGLHIDAVDLPEEVIQAGRSQPELAVSRGTTTHAVRLDENERVHIIATLNSLNGNLRQAAQQMGLSRAGLYNKLKKYAISVDEFRR</sequence>
<dbReference type="Gene3D" id="3.40.50.300">
    <property type="entry name" value="P-loop containing nucleotide triphosphate hydrolases"/>
    <property type="match status" value="1"/>
</dbReference>
<dbReference type="Pfam" id="PF00158">
    <property type="entry name" value="Sigma54_activat"/>
    <property type="match status" value="1"/>
</dbReference>
<dbReference type="PROSITE" id="PS50045">
    <property type="entry name" value="SIGMA54_INTERACT_4"/>
    <property type="match status" value="1"/>
</dbReference>
<reference evidence="7 8" key="1">
    <citation type="submission" date="2017-10" db="EMBL/GenBank/DDBJ databases">
        <title>Draft genome of two endophytic bacteria isolated from 'guarana' Paullinia cupana (Mart.) Ducke.</title>
        <authorList>
            <person name="Siqueira K.A."/>
            <person name="Liotti R.G."/>
            <person name="Mendes T.A."/>
            <person name="Soares M.A."/>
        </authorList>
    </citation>
    <scope>NUCLEOTIDE SEQUENCE [LARGE SCALE GENOMIC DNA]</scope>
    <source>
        <strain evidence="7 8">342</strain>
    </source>
</reference>
<evidence type="ECO:0000256" key="2">
    <source>
        <dbReference type="ARBA" id="ARBA00022840"/>
    </source>
</evidence>
<name>A0A2S9I9N9_9GAMM</name>
<dbReference type="Gene3D" id="1.10.10.60">
    <property type="entry name" value="Homeodomain-like"/>
    <property type="match status" value="1"/>
</dbReference>
<evidence type="ECO:0000256" key="1">
    <source>
        <dbReference type="ARBA" id="ARBA00022741"/>
    </source>
</evidence>
<accession>A0A2S9I9N9</accession>
<dbReference type="GO" id="GO:0005524">
    <property type="term" value="F:ATP binding"/>
    <property type="evidence" value="ECO:0007669"/>
    <property type="project" value="UniProtKB-KW"/>
</dbReference>
<feature type="domain" description="Sigma-54 factor interaction" evidence="6">
    <location>
        <begin position="344"/>
        <end position="574"/>
    </location>
</feature>
<dbReference type="Gene3D" id="3.30.450.20">
    <property type="entry name" value="PAS domain"/>
    <property type="match status" value="1"/>
</dbReference>
<dbReference type="InterPro" id="IPR003018">
    <property type="entry name" value="GAF"/>
</dbReference>
<dbReference type="SUPFAM" id="SSF52540">
    <property type="entry name" value="P-loop containing nucleoside triphosphate hydrolases"/>
    <property type="match status" value="1"/>
</dbReference>
<evidence type="ECO:0000313" key="8">
    <source>
        <dbReference type="Proteomes" id="UP000239181"/>
    </source>
</evidence>
<dbReference type="PROSITE" id="PS00688">
    <property type="entry name" value="SIGMA54_INTERACT_3"/>
    <property type="match status" value="1"/>
</dbReference>
<evidence type="ECO:0000256" key="4">
    <source>
        <dbReference type="ARBA" id="ARBA00023125"/>
    </source>
</evidence>
<evidence type="ECO:0000256" key="3">
    <source>
        <dbReference type="ARBA" id="ARBA00023015"/>
    </source>
</evidence>
<dbReference type="InterPro" id="IPR009057">
    <property type="entry name" value="Homeodomain-like_sf"/>
</dbReference>
<dbReference type="Pfam" id="PF01590">
    <property type="entry name" value="GAF"/>
    <property type="match status" value="1"/>
</dbReference>
<dbReference type="InterPro" id="IPR002197">
    <property type="entry name" value="HTH_Fis"/>
</dbReference>
<dbReference type="InterPro" id="IPR025944">
    <property type="entry name" value="Sigma_54_int_dom_CS"/>
</dbReference>
<proteinExistence type="predicted"/>
<evidence type="ECO:0000259" key="6">
    <source>
        <dbReference type="PROSITE" id="PS50045"/>
    </source>
</evidence>
<dbReference type="OrthoDB" id="9804019at2"/>
<dbReference type="PANTHER" id="PTHR32071:SF57">
    <property type="entry name" value="C4-DICARBOXYLATE TRANSPORT TRANSCRIPTIONAL REGULATORY PROTEIN DCTD"/>
    <property type="match status" value="1"/>
</dbReference>